<dbReference type="GO" id="GO:0003676">
    <property type="term" value="F:nucleic acid binding"/>
    <property type="evidence" value="ECO:0007669"/>
    <property type="project" value="InterPro"/>
</dbReference>
<dbReference type="Proteomes" id="UP000054047">
    <property type="component" value="Unassembled WGS sequence"/>
</dbReference>
<protein>
    <submittedName>
        <fullName evidence="2">Uncharacterized protein</fullName>
    </submittedName>
</protein>
<keyword evidence="1" id="KW-1133">Transmembrane helix</keyword>
<dbReference type="AlphaFoldDB" id="A0A0C2H6F8"/>
<sequence>MSHGLSKQRFQSFGDVYKWVEESIETKDEASSRRGIRLLPERWEEVIANNGQYFDWCTCFFLNKDSISVKKGWILFHFALGVDAPMATCVVVVMGP</sequence>
<accession>A0A0C2H6F8</accession>
<keyword evidence="3" id="KW-1185">Reference proteome</keyword>
<evidence type="ECO:0000313" key="3">
    <source>
        <dbReference type="Proteomes" id="UP000054047"/>
    </source>
</evidence>
<dbReference type="OrthoDB" id="9970333at2759"/>
<dbReference type="Gene3D" id="3.30.420.10">
    <property type="entry name" value="Ribonuclease H-like superfamily/Ribonuclease H"/>
    <property type="match status" value="1"/>
</dbReference>
<evidence type="ECO:0000313" key="2">
    <source>
        <dbReference type="EMBL" id="KIH69445.1"/>
    </source>
</evidence>
<dbReference type="InterPro" id="IPR036397">
    <property type="entry name" value="RNaseH_sf"/>
</dbReference>
<dbReference type="EMBL" id="KN726155">
    <property type="protein sequence ID" value="KIH69445.1"/>
    <property type="molecule type" value="Genomic_DNA"/>
</dbReference>
<keyword evidence="1" id="KW-0812">Transmembrane</keyword>
<gene>
    <name evidence="2" type="ORF">ANCDUO_00215</name>
</gene>
<name>A0A0C2H6F8_9BILA</name>
<reference evidence="2 3" key="1">
    <citation type="submission" date="2013-12" db="EMBL/GenBank/DDBJ databases">
        <title>Draft genome of the parsitic nematode Ancylostoma duodenale.</title>
        <authorList>
            <person name="Mitreva M."/>
        </authorList>
    </citation>
    <scope>NUCLEOTIDE SEQUENCE [LARGE SCALE GENOMIC DNA]</scope>
    <source>
        <strain evidence="2 3">Zhejiang</strain>
    </source>
</reference>
<proteinExistence type="predicted"/>
<organism evidence="2 3">
    <name type="scientific">Ancylostoma duodenale</name>
    <dbReference type="NCBI Taxonomy" id="51022"/>
    <lineage>
        <taxon>Eukaryota</taxon>
        <taxon>Metazoa</taxon>
        <taxon>Ecdysozoa</taxon>
        <taxon>Nematoda</taxon>
        <taxon>Chromadorea</taxon>
        <taxon>Rhabditida</taxon>
        <taxon>Rhabditina</taxon>
        <taxon>Rhabditomorpha</taxon>
        <taxon>Strongyloidea</taxon>
        <taxon>Ancylostomatidae</taxon>
        <taxon>Ancylostomatinae</taxon>
        <taxon>Ancylostoma</taxon>
    </lineage>
</organism>
<feature type="transmembrane region" description="Helical" evidence="1">
    <location>
        <begin position="73"/>
        <end position="94"/>
    </location>
</feature>
<evidence type="ECO:0000256" key="1">
    <source>
        <dbReference type="SAM" id="Phobius"/>
    </source>
</evidence>
<keyword evidence="1" id="KW-0472">Membrane</keyword>